<reference evidence="3" key="1">
    <citation type="submission" date="2021-12" db="EMBL/GenBank/DDBJ databases">
        <title>Alicyclobacillaceae gen. nov., sp. nov., isolated from chalcocite enrichment system.</title>
        <authorList>
            <person name="Jiang Z."/>
        </authorList>
    </citation>
    <scope>NUCLEOTIDE SEQUENCE</scope>
    <source>
        <strain evidence="3">MYW30-H2</strain>
    </source>
</reference>
<dbReference type="Pfam" id="PF19912">
    <property type="entry name" value="DUF6385"/>
    <property type="match status" value="1"/>
</dbReference>
<dbReference type="EMBL" id="CP089291">
    <property type="protein sequence ID" value="UOF88805.1"/>
    <property type="molecule type" value="Genomic_DNA"/>
</dbReference>
<accession>A0ABY4CEC2</accession>
<sequence>MTEKLKGSKGRPMRHPLHNEVTSHTKGRKQETASGKSRCRKESNRESNKESNKEPNKRKKTPSILAVFLAPSPHTGTLRSISKPVTVKKIEQPITVKKIEQQVKVKKIEQQVDIRPLNPSEDGITIFGSNPELPVMTDDEGRLIFSGEVKFPPVTFTQNVFTGLLSEDLPQLLPSQDVSIQTTFSYAIINRSPNPVLVQLEISPNDTDYTVDSEMTIDGQTMKILTPLRFLKYSRIAYLSAESGKHASFDVYYQAQSG</sequence>
<feature type="domain" description="DUF6385" evidence="2">
    <location>
        <begin position="177"/>
        <end position="257"/>
    </location>
</feature>
<feature type="region of interest" description="Disordered" evidence="1">
    <location>
        <begin position="1"/>
        <end position="63"/>
    </location>
</feature>
<feature type="compositionally biased region" description="Basic and acidic residues" evidence="1">
    <location>
        <begin position="40"/>
        <end position="55"/>
    </location>
</feature>
<feature type="compositionally biased region" description="Basic and acidic residues" evidence="1">
    <location>
        <begin position="17"/>
        <end position="31"/>
    </location>
</feature>
<dbReference type="Proteomes" id="UP000830167">
    <property type="component" value="Chromosome"/>
</dbReference>
<evidence type="ECO:0000256" key="1">
    <source>
        <dbReference type="SAM" id="MobiDB-lite"/>
    </source>
</evidence>
<protein>
    <submittedName>
        <fullName evidence="3">DUF6385 domain-containing protein</fullName>
    </submittedName>
</protein>
<evidence type="ECO:0000313" key="4">
    <source>
        <dbReference type="Proteomes" id="UP000830167"/>
    </source>
</evidence>
<keyword evidence="4" id="KW-1185">Reference proteome</keyword>
<dbReference type="InterPro" id="IPR045965">
    <property type="entry name" value="DUF6385"/>
</dbReference>
<name>A0ABY4CEC2_9BACL</name>
<evidence type="ECO:0000259" key="2">
    <source>
        <dbReference type="Pfam" id="PF19912"/>
    </source>
</evidence>
<feature type="compositionally biased region" description="Basic residues" evidence="1">
    <location>
        <begin position="7"/>
        <end position="16"/>
    </location>
</feature>
<proteinExistence type="predicted"/>
<evidence type="ECO:0000313" key="3">
    <source>
        <dbReference type="EMBL" id="UOF88805.1"/>
    </source>
</evidence>
<organism evidence="3 4">
    <name type="scientific">Fodinisporobacter ferrooxydans</name>
    <dbReference type="NCBI Taxonomy" id="2901836"/>
    <lineage>
        <taxon>Bacteria</taxon>
        <taxon>Bacillati</taxon>
        <taxon>Bacillota</taxon>
        <taxon>Bacilli</taxon>
        <taxon>Bacillales</taxon>
        <taxon>Alicyclobacillaceae</taxon>
        <taxon>Fodinisporobacter</taxon>
    </lineage>
</organism>
<dbReference type="RefSeq" id="WP_347435483.1">
    <property type="nucleotide sequence ID" value="NZ_CP089291.1"/>
</dbReference>
<gene>
    <name evidence="3" type="ORF">LSG31_12710</name>
</gene>